<name>A0ABS2MQ34_9FIRM</name>
<feature type="domain" description="S-adenosylmethionine synthetase central" evidence="13">
    <location>
        <begin position="117"/>
        <end position="233"/>
    </location>
</feature>
<dbReference type="InterPro" id="IPR022630">
    <property type="entry name" value="S-AdoMet_synt_C"/>
</dbReference>
<accession>A0ABS2MQ34</accession>
<protein>
    <recommendedName>
        <fullName evidence="10">S-adenosylmethionine synthase</fullName>
        <shortName evidence="10">AdoMet synthase</shortName>
        <ecNumber evidence="10">2.5.1.6</ecNumber>
    </recommendedName>
    <alternativeName>
        <fullName evidence="10">MAT</fullName>
    </alternativeName>
    <alternativeName>
        <fullName evidence="10">Methionine adenosyltransferase</fullName>
    </alternativeName>
</protein>
<proteinExistence type="inferred from homology"/>
<keyword evidence="9 10" id="KW-0630">Potassium</keyword>
<evidence type="ECO:0000256" key="3">
    <source>
        <dbReference type="ARBA" id="ARBA00022563"/>
    </source>
</evidence>
<comment type="cofactor">
    <cofactor evidence="10">
        <name>Mg(2+)</name>
        <dbReference type="ChEBI" id="CHEBI:18420"/>
    </cofactor>
    <text evidence="10">Binds 2 divalent ions per subunit.</text>
</comment>
<feature type="domain" description="S-adenosylmethionine synthetase N-terminal" evidence="12">
    <location>
        <begin position="5"/>
        <end position="81"/>
    </location>
</feature>
<feature type="binding site" description="in other chain" evidence="10">
    <location>
        <position position="272"/>
    </location>
    <ligand>
        <name>L-methionine</name>
        <dbReference type="ChEBI" id="CHEBI:57844"/>
        <note>ligand shared between two neighboring subunits</note>
    </ligand>
</feature>
<evidence type="ECO:0000259" key="12">
    <source>
        <dbReference type="Pfam" id="PF00438"/>
    </source>
</evidence>
<gene>
    <name evidence="10" type="primary">metK</name>
    <name evidence="15" type="ORF">JOC49_001012</name>
</gene>
<keyword evidence="7 10" id="KW-0067">ATP-binding</keyword>
<feature type="binding site" evidence="10">
    <location>
        <position position="241"/>
    </location>
    <ligand>
        <name>ATP</name>
        <dbReference type="ChEBI" id="CHEBI:30616"/>
        <note>ligand shared between two neighboring subunits</note>
    </ligand>
</feature>
<evidence type="ECO:0000256" key="4">
    <source>
        <dbReference type="ARBA" id="ARBA00022679"/>
    </source>
</evidence>
<feature type="binding site" description="in other chain" evidence="10">
    <location>
        <begin position="166"/>
        <end position="168"/>
    </location>
    <ligand>
        <name>ATP</name>
        <dbReference type="ChEBI" id="CHEBI:30616"/>
        <note>ligand shared between two neighboring subunits</note>
    </ligand>
</feature>
<evidence type="ECO:0000259" key="14">
    <source>
        <dbReference type="Pfam" id="PF02773"/>
    </source>
</evidence>
<feature type="binding site" evidence="10">
    <location>
        <position position="264"/>
    </location>
    <ligand>
        <name>ATP</name>
        <dbReference type="ChEBI" id="CHEBI:30616"/>
        <note>ligand shared between two neighboring subunits</note>
    </ligand>
</feature>
<dbReference type="Pfam" id="PF02772">
    <property type="entry name" value="S-AdoMet_synt_M"/>
    <property type="match status" value="1"/>
</dbReference>
<keyword evidence="3 10" id="KW-0554">One-carbon metabolism</keyword>
<dbReference type="PANTHER" id="PTHR11964">
    <property type="entry name" value="S-ADENOSYLMETHIONINE SYNTHETASE"/>
    <property type="match status" value="1"/>
</dbReference>
<comment type="caution">
    <text evidence="15">The sequence shown here is derived from an EMBL/GenBank/DDBJ whole genome shotgun (WGS) entry which is preliminary data.</text>
</comment>
<dbReference type="NCBIfam" id="TIGR01034">
    <property type="entry name" value="metK"/>
    <property type="match status" value="1"/>
</dbReference>
<evidence type="ECO:0000256" key="5">
    <source>
        <dbReference type="ARBA" id="ARBA00022723"/>
    </source>
</evidence>
<evidence type="ECO:0000256" key="9">
    <source>
        <dbReference type="ARBA" id="ARBA00022958"/>
    </source>
</evidence>
<dbReference type="Proteomes" id="UP000767854">
    <property type="component" value="Unassembled WGS sequence"/>
</dbReference>
<feature type="domain" description="S-adenosylmethionine synthetase C-terminal" evidence="14">
    <location>
        <begin position="236"/>
        <end position="371"/>
    </location>
</feature>
<dbReference type="PROSITE" id="PS00376">
    <property type="entry name" value="ADOMET_SYNTHASE_1"/>
    <property type="match status" value="1"/>
</dbReference>
<dbReference type="RefSeq" id="WP_204663046.1">
    <property type="nucleotide sequence ID" value="NZ_JAFBDT010000005.1"/>
</dbReference>
<reference evidence="15 16" key="1">
    <citation type="submission" date="2021-01" db="EMBL/GenBank/DDBJ databases">
        <title>Genomic Encyclopedia of Type Strains, Phase IV (KMG-IV): sequencing the most valuable type-strain genomes for metagenomic binning, comparative biology and taxonomic classification.</title>
        <authorList>
            <person name="Goeker M."/>
        </authorList>
    </citation>
    <scope>NUCLEOTIDE SEQUENCE [LARGE SCALE GENOMIC DNA]</scope>
    <source>
        <strain evidence="15 16">DSM 24436</strain>
    </source>
</reference>
<dbReference type="EC" id="2.5.1.6" evidence="10"/>
<comment type="cofactor">
    <cofactor evidence="10">
        <name>K(+)</name>
        <dbReference type="ChEBI" id="CHEBI:29103"/>
    </cofactor>
    <text evidence="10">Binds 1 potassium ion per subunit.</text>
</comment>
<evidence type="ECO:0000256" key="8">
    <source>
        <dbReference type="ARBA" id="ARBA00022842"/>
    </source>
</evidence>
<sequence>MSKNYRTAESVCKGHPDKLSDLIADSILDACLRRDKASRVACEVMATKGKIIVAGEITCSEKINIRLIVKNVLREVGYNPWKFTVFVFVHHQSVDIAAGVDTALEARNGIIDPYGSIGAGDQGTVYGYATNETRELLPLPLLLSHRIVKRIDECRKGKIIKGILPDGKAQVTVEYDGDKPIRVKTVVVSVQHHEDKTQKQLEPDILNNVLWQCFEDFPLDDETEILINPSGRFVEGGPATDTGLTGRKIMVDTYGGLASHGGGALCGKDPTKVDRSGAYMARYIAKNIVWSGLCNKCEVAISYAIGKANPVAVNVTSFGTGKINDEDLSELVKEIFNLRPAAIIEKLRLRNAIYSDTATYGHFNSSLFPWENVDFNLNLRKVAEKFLQDGDSK</sequence>
<keyword evidence="8 10" id="KW-0460">Magnesium</keyword>
<keyword evidence="16" id="KW-1185">Reference proteome</keyword>
<dbReference type="GO" id="GO:0004478">
    <property type="term" value="F:methionine adenosyltransferase activity"/>
    <property type="evidence" value="ECO:0007669"/>
    <property type="project" value="UniProtKB-EC"/>
</dbReference>
<dbReference type="InterPro" id="IPR002133">
    <property type="entry name" value="S-AdoMet_synthetase"/>
</dbReference>
<keyword evidence="10" id="KW-0963">Cytoplasm</keyword>
<dbReference type="CDD" id="cd18079">
    <property type="entry name" value="S-AdoMet_synt"/>
    <property type="match status" value="1"/>
</dbReference>
<organism evidence="15 16">
    <name type="scientific">Fusibacter tunisiensis</name>
    <dbReference type="NCBI Taxonomy" id="1008308"/>
    <lineage>
        <taxon>Bacteria</taxon>
        <taxon>Bacillati</taxon>
        <taxon>Bacillota</taxon>
        <taxon>Clostridia</taxon>
        <taxon>Eubacteriales</taxon>
        <taxon>Eubacteriales Family XII. Incertae Sedis</taxon>
        <taxon>Fusibacter</taxon>
    </lineage>
</organism>
<keyword evidence="5 10" id="KW-0479">Metal-binding</keyword>
<dbReference type="PIRSF" id="PIRSF000497">
    <property type="entry name" value="MAT"/>
    <property type="match status" value="1"/>
</dbReference>
<comment type="subunit">
    <text evidence="10">Homotetramer; dimer of dimers.</text>
</comment>
<comment type="pathway">
    <text evidence="1 10">Amino-acid biosynthesis; S-adenosyl-L-methionine biosynthesis; S-adenosyl-L-methionine from L-methionine: step 1/1.</text>
</comment>
<dbReference type="HAMAP" id="MF_00086">
    <property type="entry name" value="S_AdoMet_synth1"/>
    <property type="match status" value="1"/>
</dbReference>
<evidence type="ECO:0000256" key="1">
    <source>
        <dbReference type="ARBA" id="ARBA00005224"/>
    </source>
</evidence>
<dbReference type="SUPFAM" id="SSF55973">
    <property type="entry name" value="S-adenosylmethionine synthetase"/>
    <property type="match status" value="3"/>
</dbReference>
<feature type="binding site" evidence="10">
    <location>
        <position position="43"/>
    </location>
    <ligand>
        <name>K(+)</name>
        <dbReference type="ChEBI" id="CHEBI:29103"/>
    </ligand>
</feature>
<feature type="region of interest" description="Flexible loop" evidence="10">
    <location>
        <begin position="92"/>
        <end position="102"/>
    </location>
</feature>
<feature type="binding site" evidence="10">
    <location>
        <position position="268"/>
    </location>
    <ligand>
        <name>ATP</name>
        <dbReference type="ChEBI" id="CHEBI:30616"/>
        <note>ligand shared between two neighboring subunits</note>
    </ligand>
</feature>
<evidence type="ECO:0000256" key="10">
    <source>
        <dbReference type="HAMAP-Rule" id="MF_00086"/>
    </source>
</evidence>
<dbReference type="Pfam" id="PF00438">
    <property type="entry name" value="S-AdoMet_synt_N"/>
    <property type="match status" value="1"/>
</dbReference>
<evidence type="ECO:0000256" key="11">
    <source>
        <dbReference type="RuleBase" id="RU004462"/>
    </source>
</evidence>
<evidence type="ECO:0000256" key="7">
    <source>
        <dbReference type="ARBA" id="ARBA00022840"/>
    </source>
</evidence>
<evidence type="ECO:0000256" key="2">
    <source>
        <dbReference type="ARBA" id="ARBA00009685"/>
    </source>
</evidence>
<dbReference type="InterPro" id="IPR022629">
    <property type="entry name" value="S-AdoMet_synt_central"/>
</dbReference>
<evidence type="ECO:0000256" key="6">
    <source>
        <dbReference type="ARBA" id="ARBA00022741"/>
    </source>
</evidence>
<dbReference type="EMBL" id="JAFBDT010000005">
    <property type="protein sequence ID" value="MBM7561492.1"/>
    <property type="molecule type" value="Genomic_DNA"/>
</dbReference>
<feature type="binding site" evidence="10">
    <location>
        <position position="17"/>
    </location>
    <ligand>
        <name>Mg(2+)</name>
        <dbReference type="ChEBI" id="CHEBI:18420"/>
    </ligand>
</feature>
<comment type="catalytic activity">
    <reaction evidence="10">
        <text>L-methionine + ATP + H2O = S-adenosyl-L-methionine + phosphate + diphosphate</text>
        <dbReference type="Rhea" id="RHEA:21080"/>
        <dbReference type="ChEBI" id="CHEBI:15377"/>
        <dbReference type="ChEBI" id="CHEBI:30616"/>
        <dbReference type="ChEBI" id="CHEBI:33019"/>
        <dbReference type="ChEBI" id="CHEBI:43474"/>
        <dbReference type="ChEBI" id="CHEBI:57844"/>
        <dbReference type="ChEBI" id="CHEBI:59789"/>
        <dbReference type="EC" id="2.5.1.6"/>
    </reaction>
</comment>
<keyword evidence="4 10" id="KW-0808">Transferase</keyword>
<evidence type="ECO:0000313" key="16">
    <source>
        <dbReference type="Proteomes" id="UP000767854"/>
    </source>
</evidence>
<dbReference type="InterPro" id="IPR022628">
    <property type="entry name" value="S-AdoMet_synt_N"/>
</dbReference>
<feature type="binding site" description="in other chain" evidence="10">
    <location>
        <position position="92"/>
    </location>
    <ligand>
        <name>L-methionine</name>
        <dbReference type="ChEBI" id="CHEBI:57844"/>
        <note>ligand shared between two neighboring subunits</note>
    </ligand>
</feature>
<keyword evidence="6 10" id="KW-0547">Nucleotide-binding</keyword>
<dbReference type="InterPro" id="IPR022636">
    <property type="entry name" value="S-AdoMet_synthetase_sfam"/>
</dbReference>
<dbReference type="Pfam" id="PF02773">
    <property type="entry name" value="S-AdoMet_synt_C"/>
    <property type="match status" value="1"/>
</dbReference>
<evidence type="ECO:0000259" key="13">
    <source>
        <dbReference type="Pfam" id="PF02772"/>
    </source>
</evidence>
<comment type="function">
    <text evidence="10">Catalyzes the formation of S-adenosylmethionine (AdoMet) from methionine and ATP. The overall synthetic reaction is composed of two sequential steps, AdoMet formation and the subsequent tripolyphosphate hydrolysis which occurs prior to release of AdoMet from the enzyme.</text>
</comment>
<evidence type="ECO:0000313" key="15">
    <source>
        <dbReference type="EMBL" id="MBM7561492.1"/>
    </source>
</evidence>
<dbReference type="InterPro" id="IPR022631">
    <property type="entry name" value="ADOMET_SYNTHASE_CS"/>
</dbReference>
<dbReference type="Gene3D" id="3.30.300.10">
    <property type="match status" value="3"/>
</dbReference>
<feature type="binding site" description="in other chain" evidence="10">
    <location>
        <begin position="232"/>
        <end position="233"/>
    </location>
    <ligand>
        <name>ATP</name>
        <dbReference type="ChEBI" id="CHEBI:30616"/>
        <note>ligand shared between two neighboring subunits</note>
    </ligand>
</feature>
<comment type="similarity">
    <text evidence="2 10 11">Belongs to the AdoMet synthase family.</text>
</comment>
<comment type="subcellular location">
    <subcellularLocation>
        <location evidence="10">Cytoplasm</location>
    </subcellularLocation>
</comment>
<feature type="binding site" description="in other chain" evidence="10">
    <location>
        <begin position="247"/>
        <end position="248"/>
    </location>
    <ligand>
        <name>ATP</name>
        <dbReference type="ChEBI" id="CHEBI:30616"/>
        <note>ligand shared between two neighboring subunits</note>
    </ligand>
</feature>
<feature type="binding site" description="in other chain" evidence="10">
    <location>
        <position position="15"/>
    </location>
    <ligand>
        <name>ATP</name>
        <dbReference type="ChEBI" id="CHEBI:30616"/>
        <note>ligand shared between two neighboring subunits</note>
    </ligand>
</feature>
<feature type="binding site" description="in other chain" evidence="10">
    <location>
        <position position="56"/>
    </location>
    <ligand>
        <name>L-methionine</name>
        <dbReference type="ChEBI" id="CHEBI:57844"/>
        <note>ligand shared between two neighboring subunits</note>
    </ligand>
</feature>
<feature type="binding site" evidence="10">
    <location>
        <position position="241"/>
    </location>
    <ligand>
        <name>L-methionine</name>
        <dbReference type="ChEBI" id="CHEBI:57844"/>
        <note>ligand shared between two neighboring subunits</note>
    </ligand>
</feature>